<proteinExistence type="predicted"/>
<evidence type="ECO:0000313" key="7">
    <source>
        <dbReference type="Proteomes" id="UP000679307"/>
    </source>
</evidence>
<evidence type="ECO:0000259" key="5">
    <source>
        <dbReference type="Pfam" id="PF16859"/>
    </source>
</evidence>
<evidence type="ECO:0000256" key="3">
    <source>
        <dbReference type="ARBA" id="ARBA00023163"/>
    </source>
</evidence>
<accession>A0ABX8ELF2</accession>
<dbReference type="InterPro" id="IPR023772">
    <property type="entry name" value="DNA-bd_HTH_TetR-type_CS"/>
</dbReference>
<keyword evidence="7" id="KW-1185">Reference proteome</keyword>
<evidence type="ECO:0000256" key="1">
    <source>
        <dbReference type="ARBA" id="ARBA00023015"/>
    </source>
</evidence>
<protein>
    <submittedName>
        <fullName evidence="6">HTH-type transcriptional regulator</fullName>
    </submittedName>
</protein>
<dbReference type="PANTHER" id="PTHR30055:SF148">
    <property type="entry name" value="TETR-FAMILY TRANSCRIPTIONAL REGULATOR"/>
    <property type="match status" value="1"/>
</dbReference>
<evidence type="ECO:0000313" key="6">
    <source>
        <dbReference type="EMBL" id="QVT80660.1"/>
    </source>
</evidence>
<dbReference type="Pfam" id="PF16859">
    <property type="entry name" value="TetR_C_11"/>
    <property type="match status" value="1"/>
</dbReference>
<dbReference type="EMBL" id="CP075371">
    <property type="protein sequence ID" value="QVT80660.1"/>
    <property type="molecule type" value="Genomic_DNA"/>
</dbReference>
<keyword evidence="2" id="KW-0238">DNA-binding</keyword>
<sequence>MTPQEAAVRPRIEGEREQEILLATLDVLAEVGYDRLTMDAVASRAKASKATLYRRWHSKAELVIEAVMLHKGPATSPDTGSFRQDLIEMSCGAGGLTDAKPLGMLASIITALNLDDEFAERFRRDFIGPKVAIGRLVYERAQARGEIRADLDIDLVTPALAGMVLHRIFLMGEHATPDLITALIDQIIIPACRPQTHTPAKTRNRLD</sequence>
<dbReference type="Proteomes" id="UP000679307">
    <property type="component" value="Chromosome"/>
</dbReference>
<name>A0ABX8ELF2_9ACTN</name>
<keyword evidence="1" id="KW-0805">Transcription regulation</keyword>
<feature type="domain" description="HTH tetR-type" evidence="4">
    <location>
        <begin position="20"/>
        <end position="65"/>
    </location>
</feature>
<dbReference type="Pfam" id="PF00440">
    <property type="entry name" value="TetR_N"/>
    <property type="match status" value="1"/>
</dbReference>
<dbReference type="InterPro" id="IPR050109">
    <property type="entry name" value="HTH-type_TetR-like_transc_reg"/>
</dbReference>
<reference evidence="6 7" key="1">
    <citation type="submission" date="2021-05" db="EMBL/GenBank/DDBJ databases">
        <title>Complete genome of Nocardioides aquaticus KCTC 9944T isolated from meromictic and hypersaline Ekho Lake, Antarctica.</title>
        <authorList>
            <person name="Hwang K."/>
            <person name="Kim K.M."/>
            <person name="Choe H."/>
        </authorList>
    </citation>
    <scope>NUCLEOTIDE SEQUENCE [LARGE SCALE GENOMIC DNA]</scope>
    <source>
        <strain evidence="6 7">KCTC 9944</strain>
    </source>
</reference>
<dbReference type="InterPro" id="IPR011075">
    <property type="entry name" value="TetR_C"/>
</dbReference>
<organism evidence="6 7">
    <name type="scientific">Nocardioides aquaticus</name>
    <dbReference type="NCBI Taxonomy" id="160826"/>
    <lineage>
        <taxon>Bacteria</taxon>
        <taxon>Bacillati</taxon>
        <taxon>Actinomycetota</taxon>
        <taxon>Actinomycetes</taxon>
        <taxon>Propionibacteriales</taxon>
        <taxon>Nocardioidaceae</taxon>
        <taxon>Nocardioides</taxon>
    </lineage>
</organism>
<gene>
    <name evidence="6" type="ORF">ENKNEFLB_03060</name>
</gene>
<dbReference type="InterPro" id="IPR001647">
    <property type="entry name" value="HTH_TetR"/>
</dbReference>
<dbReference type="PANTHER" id="PTHR30055">
    <property type="entry name" value="HTH-TYPE TRANSCRIPTIONAL REGULATOR RUTR"/>
    <property type="match status" value="1"/>
</dbReference>
<keyword evidence="3" id="KW-0804">Transcription</keyword>
<evidence type="ECO:0000256" key="2">
    <source>
        <dbReference type="ARBA" id="ARBA00023125"/>
    </source>
</evidence>
<dbReference type="PROSITE" id="PS01081">
    <property type="entry name" value="HTH_TETR_1"/>
    <property type="match status" value="1"/>
</dbReference>
<evidence type="ECO:0000259" key="4">
    <source>
        <dbReference type="Pfam" id="PF00440"/>
    </source>
</evidence>
<feature type="domain" description="Tetracyclin repressor-like C-terminal" evidence="5">
    <location>
        <begin position="77"/>
        <end position="187"/>
    </location>
</feature>